<dbReference type="AlphaFoldDB" id="A0A517Z2M1"/>
<keyword evidence="2" id="KW-0808">Transferase</keyword>
<keyword evidence="3" id="KW-1185">Reference proteome</keyword>
<dbReference type="CDD" id="cd04301">
    <property type="entry name" value="NAT_SF"/>
    <property type="match status" value="1"/>
</dbReference>
<dbReference type="EMBL" id="CP036275">
    <property type="protein sequence ID" value="QDU36721.1"/>
    <property type="molecule type" value="Genomic_DNA"/>
</dbReference>
<dbReference type="SUPFAM" id="SSF55729">
    <property type="entry name" value="Acyl-CoA N-acyltransferases (Nat)"/>
    <property type="match status" value="1"/>
</dbReference>
<reference evidence="2 3" key="1">
    <citation type="submission" date="2019-02" db="EMBL/GenBank/DDBJ databases">
        <title>Deep-cultivation of Planctomycetes and their phenomic and genomic characterization uncovers novel biology.</title>
        <authorList>
            <person name="Wiegand S."/>
            <person name="Jogler M."/>
            <person name="Boedeker C."/>
            <person name="Pinto D."/>
            <person name="Vollmers J."/>
            <person name="Rivas-Marin E."/>
            <person name="Kohn T."/>
            <person name="Peeters S.H."/>
            <person name="Heuer A."/>
            <person name="Rast P."/>
            <person name="Oberbeckmann S."/>
            <person name="Bunk B."/>
            <person name="Jeske O."/>
            <person name="Meyerdierks A."/>
            <person name="Storesund J.E."/>
            <person name="Kallscheuer N."/>
            <person name="Luecker S."/>
            <person name="Lage O.M."/>
            <person name="Pohl T."/>
            <person name="Merkel B.J."/>
            <person name="Hornburger P."/>
            <person name="Mueller R.-W."/>
            <person name="Bruemmer F."/>
            <person name="Labrenz M."/>
            <person name="Spormann A.M."/>
            <person name="Op den Camp H."/>
            <person name="Overmann J."/>
            <person name="Amann R."/>
            <person name="Jetten M.S.M."/>
            <person name="Mascher T."/>
            <person name="Medema M.H."/>
            <person name="Devos D.P."/>
            <person name="Kaster A.-K."/>
            <person name="Ovreas L."/>
            <person name="Rohde M."/>
            <person name="Galperin M.Y."/>
            <person name="Jogler C."/>
        </authorList>
    </citation>
    <scope>NUCLEOTIDE SEQUENCE [LARGE SCALE GENOMIC DNA]</scope>
    <source>
        <strain evidence="2 3">Mal4</strain>
    </source>
</reference>
<dbReference type="Pfam" id="PF13302">
    <property type="entry name" value="Acetyltransf_3"/>
    <property type="match status" value="1"/>
</dbReference>
<dbReference type="PANTHER" id="PTHR43441:SF10">
    <property type="entry name" value="ACETYLTRANSFERASE"/>
    <property type="match status" value="1"/>
</dbReference>
<evidence type="ECO:0000259" key="1">
    <source>
        <dbReference type="PROSITE" id="PS51186"/>
    </source>
</evidence>
<name>A0A517Z2M1_9PLAN</name>
<dbReference type="PROSITE" id="PS51186">
    <property type="entry name" value="GNAT"/>
    <property type="match status" value="1"/>
</dbReference>
<accession>A0A517Z2M1</accession>
<dbReference type="GO" id="GO:0005737">
    <property type="term" value="C:cytoplasm"/>
    <property type="evidence" value="ECO:0007669"/>
    <property type="project" value="TreeGrafter"/>
</dbReference>
<organism evidence="2 3">
    <name type="scientific">Maioricimonas rarisocia</name>
    <dbReference type="NCBI Taxonomy" id="2528026"/>
    <lineage>
        <taxon>Bacteria</taxon>
        <taxon>Pseudomonadati</taxon>
        <taxon>Planctomycetota</taxon>
        <taxon>Planctomycetia</taxon>
        <taxon>Planctomycetales</taxon>
        <taxon>Planctomycetaceae</taxon>
        <taxon>Maioricimonas</taxon>
    </lineage>
</organism>
<proteinExistence type="predicted"/>
<evidence type="ECO:0000313" key="2">
    <source>
        <dbReference type="EMBL" id="QDU36721.1"/>
    </source>
</evidence>
<dbReference type="InterPro" id="IPR000182">
    <property type="entry name" value="GNAT_dom"/>
</dbReference>
<evidence type="ECO:0000313" key="3">
    <source>
        <dbReference type="Proteomes" id="UP000320496"/>
    </source>
</evidence>
<dbReference type="Proteomes" id="UP000320496">
    <property type="component" value="Chromosome"/>
</dbReference>
<dbReference type="KEGG" id="mri:Mal4_10170"/>
<sequence length="169" mass="19692">MNLQLRQYDLRDIDAVCEAVLESKRELAPWMPWCHENYGRHDASEWVESRPGAWERKEAWSHLIVEEEDQLLGTCGLHRIDSLNRVAELGYWVRTSRAGQGIATEASRQLVDWAFREQDLHRIEIIISTENHASLRVAEKLGAQREGIVRSRLLLHGRRHDCVMFAIVR</sequence>
<protein>
    <submittedName>
        <fullName evidence="2">Ribosomal N-acetyltransferase YdaF</fullName>
        <ecNumber evidence="2">2.3.1.-</ecNumber>
    </submittedName>
</protein>
<dbReference type="Gene3D" id="3.40.630.30">
    <property type="match status" value="1"/>
</dbReference>
<dbReference type="InterPro" id="IPR051908">
    <property type="entry name" value="Ribosomal_N-acetyltransferase"/>
</dbReference>
<dbReference type="GO" id="GO:1990189">
    <property type="term" value="F:protein N-terminal-serine acetyltransferase activity"/>
    <property type="evidence" value="ECO:0007669"/>
    <property type="project" value="TreeGrafter"/>
</dbReference>
<dbReference type="EC" id="2.3.1.-" evidence="2"/>
<gene>
    <name evidence="2" type="primary">ydaF_2</name>
    <name evidence="2" type="ORF">Mal4_10170</name>
</gene>
<dbReference type="GO" id="GO:0008999">
    <property type="term" value="F:protein-N-terminal-alanine acetyltransferase activity"/>
    <property type="evidence" value="ECO:0007669"/>
    <property type="project" value="TreeGrafter"/>
</dbReference>
<keyword evidence="2" id="KW-0012">Acyltransferase</keyword>
<dbReference type="RefSeq" id="WP_197444094.1">
    <property type="nucleotide sequence ID" value="NZ_CP036275.1"/>
</dbReference>
<dbReference type="PANTHER" id="PTHR43441">
    <property type="entry name" value="RIBOSOMAL-PROTEIN-SERINE ACETYLTRANSFERASE"/>
    <property type="match status" value="1"/>
</dbReference>
<feature type="domain" description="N-acetyltransferase" evidence="1">
    <location>
        <begin position="3"/>
        <end position="169"/>
    </location>
</feature>
<dbReference type="InterPro" id="IPR016181">
    <property type="entry name" value="Acyl_CoA_acyltransferase"/>
</dbReference>